<dbReference type="InterPro" id="IPR005025">
    <property type="entry name" value="FMN_Rdtase-like_dom"/>
</dbReference>
<dbReference type="PANTHER" id="PTHR43278">
    <property type="entry name" value="NAD(P)H-DEPENDENT FMN-CONTAINING OXIDOREDUCTASE YWQN-RELATED"/>
    <property type="match status" value="1"/>
</dbReference>
<name>A0AAP4EZI8_9FIRM</name>
<proteinExistence type="predicted"/>
<dbReference type="InterPro" id="IPR029039">
    <property type="entry name" value="Flavoprotein-like_sf"/>
</dbReference>
<evidence type="ECO:0000313" key="4">
    <source>
        <dbReference type="EMBL" id="MDI9243116.1"/>
    </source>
</evidence>
<organism evidence="4 5">
    <name type="scientific">Fusibacillus kribbianus</name>
    <dbReference type="NCBI Taxonomy" id="3044208"/>
    <lineage>
        <taxon>Bacteria</taxon>
        <taxon>Bacillati</taxon>
        <taxon>Bacillota</taxon>
        <taxon>Clostridia</taxon>
        <taxon>Lachnospirales</taxon>
        <taxon>Lachnospiraceae</taxon>
        <taxon>Fusibacillus</taxon>
    </lineage>
</organism>
<dbReference type="Gene3D" id="3.40.50.360">
    <property type="match status" value="1"/>
</dbReference>
<evidence type="ECO:0000256" key="1">
    <source>
        <dbReference type="ARBA" id="ARBA00022630"/>
    </source>
</evidence>
<protein>
    <submittedName>
        <fullName evidence="4">Flavodoxin family protein</fullName>
    </submittedName>
</protein>
<dbReference type="InterPro" id="IPR051796">
    <property type="entry name" value="ISF_SsuE-like"/>
</dbReference>
<dbReference type="Pfam" id="PF03358">
    <property type="entry name" value="FMN_red"/>
    <property type="match status" value="1"/>
</dbReference>
<accession>A0AAP4EZI8</accession>
<dbReference type="PANTHER" id="PTHR43278:SF4">
    <property type="entry name" value="NAD(P)H-DEPENDENT FMN-CONTAINING OXIDOREDUCTASE YWQN-RELATED"/>
    <property type="match status" value="1"/>
</dbReference>
<sequence>MKVLMLNGSPRMKGNTRTALLTVKEGIERELKPECLEFYDISRHKLSPCLACDGCQKNGGNCVQPDESAELIQKIYDADVVIFGTPVYWWGMSAQLKMAIDKLYSKDGLLKQQGGKKIGLVTVGAADTEDPEYRLIEEQMTCICNHLNWKLAFSYGISAYNPGDLEKNEQALEVLKEAWGTLE</sequence>
<evidence type="ECO:0000313" key="5">
    <source>
        <dbReference type="Proteomes" id="UP001300383"/>
    </source>
</evidence>
<dbReference type="AlphaFoldDB" id="A0AAP4EZI8"/>
<gene>
    <name evidence="4" type="ORF">QJ036_11640</name>
</gene>
<keyword evidence="2" id="KW-0288">FMN</keyword>
<comment type="caution">
    <text evidence="4">The sequence shown here is derived from an EMBL/GenBank/DDBJ whole genome shotgun (WGS) entry which is preliminary data.</text>
</comment>
<dbReference type="SUPFAM" id="SSF52218">
    <property type="entry name" value="Flavoproteins"/>
    <property type="match status" value="1"/>
</dbReference>
<reference evidence="4 5" key="1">
    <citation type="submission" date="2023-05" db="EMBL/GenBank/DDBJ databases">
        <title>[ruminococcus] sp. nov., isolated from a pig farm feces dump.</title>
        <authorList>
            <person name="Chang Y.-H."/>
        </authorList>
    </citation>
    <scope>NUCLEOTIDE SEQUENCE [LARGE SCALE GENOMIC DNA]</scope>
    <source>
        <strain evidence="4 5">YH-rum2234</strain>
    </source>
</reference>
<feature type="domain" description="NADPH-dependent FMN reductase-like" evidence="3">
    <location>
        <begin position="1"/>
        <end position="125"/>
    </location>
</feature>
<dbReference type="RefSeq" id="WP_283231543.1">
    <property type="nucleotide sequence ID" value="NZ_JASGBQ010000025.1"/>
</dbReference>
<evidence type="ECO:0000256" key="2">
    <source>
        <dbReference type="ARBA" id="ARBA00022643"/>
    </source>
</evidence>
<dbReference type="Proteomes" id="UP001300383">
    <property type="component" value="Unassembled WGS sequence"/>
</dbReference>
<evidence type="ECO:0000259" key="3">
    <source>
        <dbReference type="Pfam" id="PF03358"/>
    </source>
</evidence>
<dbReference type="GO" id="GO:0016491">
    <property type="term" value="F:oxidoreductase activity"/>
    <property type="evidence" value="ECO:0007669"/>
    <property type="project" value="InterPro"/>
</dbReference>
<keyword evidence="1" id="KW-0285">Flavoprotein</keyword>
<dbReference type="EMBL" id="JASGBQ010000025">
    <property type="protein sequence ID" value="MDI9243116.1"/>
    <property type="molecule type" value="Genomic_DNA"/>
</dbReference>
<keyword evidence="5" id="KW-1185">Reference proteome</keyword>